<protein>
    <submittedName>
        <fullName evidence="1">Uncharacterized protein</fullName>
    </submittedName>
</protein>
<dbReference type="Proteomes" id="UP000185984">
    <property type="component" value="Unassembled WGS sequence"/>
</dbReference>
<proteinExistence type="predicted"/>
<keyword evidence="2" id="KW-1185">Reference proteome</keyword>
<evidence type="ECO:0000313" key="2">
    <source>
        <dbReference type="Proteomes" id="UP000185984"/>
    </source>
</evidence>
<sequence>MLFVILSILWLTVVVLFLNKAGTWLQTWLRNSGIAKVQKWLAGSILIFIRLRLAIAEQE</sequence>
<name>A0A1U7HU13_9CHRO</name>
<reference evidence="1 2" key="1">
    <citation type="submission" date="2016-11" db="EMBL/GenBank/DDBJ databases">
        <title>Draft Genome Sequences of Nine Cyanobacterial Strains from Diverse Habitats.</title>
        <authorList>
            <person name="Zhu T."/>
            <person name="Hou S."/>
            <person name="Lu X."/>
            <person name="Hess W.R."/>
        </authorList>
    </citation>
    <scope>NUCLEOTIDE SEQUENCE [LARGE SCALE GENOMIC DNA]</scope>
    <source>
        <strain evidence="1 2">5.2 s.c.1</strain>
    </source>
</reference>
<gene>
    <name evidence="1" type="ORF">NIES1031_10020</name>
</gene>
<evidence type="ECO:0000313" key="1">
    <source>
        <dbReference type="EMBL" id="OKH27049.1"/>
    </source>
</evidence>
<dbReference type="EMBL" id="MRCC01000007">
    <property type="protein sequence ID" value="OKH27049.1"/>
    <property type="molecule type" value="Genomic_DNA"/>
</dbReference>
<organism evidence="1 2">
    <name type="scientific">Chroogloeocystis siderophila 5.2 s.c.1</name>
    <dbReference type="NCBI Taxonomy" id="247279"/>
    <lineage>
        <taxon>Bacteria</taxon>
        <taxon>Bacillati</taxon>
        <taxon>Cyanobacteriota</taxon>
        <taxon>Cyanophyceae</taxon>
        <taxon>Oscillatoriophycideae</taxon>
        <taxon>Chroococcales</taxon>
        <taxon>Chroococcaceae</taxon>
        <taxon>Chroogloeocystis</taxon>
    </lineage>
</organism>
<comment type="caution">
    <text evidence="1">The sequence shown here is derived from an EMBL/GenBank/DDBJ whole genome shotgun (WGS) entry which is preliminary data.</text>
</comment>
<dbReference type="AlphaFoldDB" id="A0A1U7HU13"/>
<accession>A0A1U7HU13</accession>